<evidence type="ECO:0000313" key="8">
    <source>
        <dbReference type="Proteomes" id="UP000095200"/>
    </source>
</evidence>
<organism evidence="7 8">
    <name type="scientific">Desulfoplanes formicivorans</name>
    <dbReference type="NCBI Taxonomy" id="1592317"/>
    <lineage>
        <taxon>Bacteria</taxon>
        <taxon>Pseudomonadati</taxon>
        <taxon>Thermodesulfobacteriota</taxon>
        <taxon>Desulfovibrionia</taxon>
        <taxon>Desulfovibrionales</taxon>
        <taxon>Desulfoplanaceae</taxon>
        <taxon>Desulfoplanes</taxon>
    </lineage>
</organism>
<evidence type="ECO:0000256" key="4">
    <source>
        <dbReference type="ARBA" id="ARBA00023004"/>
    </source>
</evidence>
<keyword evidence="8" id="KW-1185">Reference proteome</keyword>
<dbReference type="Pfam" id="PF02754">
    <property type="entry name" value="CCG"/>
    <property type="match status" value="2"/>
</dbReference>
<reference evidence="8" key="1">
    <citation type="submission" date="2016-06" db="EMBL/GenBank/DDBJ databases">
        <title>Draft genome sequence of Desulfoplanes formicivorans strain Pf12B.</title>
        <authorList>
            <person name="Watanabe M."/>
            <person name="Kojima H."/>
            <person name="Fukui M."/>
        </authorList>
    </citation>
    <scope>NUCLEOTIDE SEQUENCE [LARGE SCALE GENOMIC DNA]</scope>
    <source>
        <strain evidence="8">Pf12B</strain>
    </source>
</reference>
<dbReference type="STRING" id="1592317.DPF_2154"/>
<evidence type="ECO:0000256" key="1">
    <source>
        <dbReference type="ARBA" id="ARBA00022485"/>
    </source>
</evidence>
<name>A0A194AJC9_9BACT</name>
<dbReference type="EMBL" id="BDFE01000017">
    <property type="protein sequence ID" value="GAU09428.1"/>
    <property type="molecule type" value="Genomic_DNA"/>
</dbReference>
<dbReference type="GO" id="GO:0016491">
    <property type="term" value="F:oxidoreductase activity"/>
    <property type="evidence" value="ECO:0007669"/>
    <property type="project" value="UniProtKB-ARBA"/>
</dbReference>
<evidence type="ECO:0000259" key="6">
    <source>
        <dbReference type="Pfam" id="PF02754"/>
    </source>
</evidence>
<evidence type="ECO:0000256" key="3">
    <source>
        <dbReference type="ARBA" id="ARBA00022737"/>
    </source>
</evidence>
<evidence type="ECO:0000256" key="5">
    <source>
        <dbReference type="ARBA" id="ARBA00023014"/>
    </source>
</evidence>
<comment type="caution">
    <text evidence="7">The sequence shown here is derived from an EMBL/GenBank/DDBJ whole genome shotgun (WGS) entry which is preliminary data.</text>
</comment>
<dbReference type="InterPro" id="IPR004017">
    <property type="entry name" value="Cys_rich_dom"/>
</dbReference>
<dbReference type="GO" id="GO:0046872">
    <property type="term" value="F:metal ion binding"/>
    <property type="evidence" value="ECO:0007669"/>
    <property type="project" value="UniProtKB-KW"/>
</dbReference>
<keyword evidence="2" id="KW-0479">Metal-binding</keyword>
<dbReference type="PANTHER" id="PTHR32479:SF19">
    <property type="entry name" value="ANAEROBIC GLYCEROL-3-PHOSPHATE DEHYDROGENASE SUBUNIT C"/>
    <property type="match status" value="1"/>
</dbReference>
<keyword evidence="3" id="KW-0677">Repeat</keyword>
<keyword evidence="5" id="KW-0411">Iron-sulfur</keyword>
<keyword evidence="4" id="KW-0408">Iron</keyword>
<gene>
    <name evidence="7" type="ORF">DPF_2154</name>
</gene>
<proteinExistence type="predicted"/>
<sequence length="487" mass="54767">MDRAEQLMRQIVEECADCGCCRDLMDTNCHFFPRLHELWDREEDTGEKITPQELRALAHLCHYCTLCPCPHIRQDIITAKTLFMDRDGLPLSIRFLEDVQRVGTWCGAMPWLSNRLLQGRVTGRLVRACTGIHPDRRLPSIPRENFTTWARRNNLHHPPASGSNPKVAYFAGCTATHLFPEVARATVELLERNQVTVTCPRLPCCGMPSMVEGDRQKTLASARETIHHLSQLVRDGYTIVCSCPTCGYMLKKVIPQGAYYSEAYQHLVGGTNRQIKVPEHVFSSTPSPTPLSSLARPGKSQETVTLKHPGTGRHQEVTLRVLDRSTYGRIMKDDGYLADIDPLQRIHVAENCQDLGEYLLGLYHKGGLSTSFAPLEANVLYYPPCHQREMGPGNPYMELLGLMDLSRLGAIENNSTLCCGCSGIMGFKDTFHQASLQLGSRLMEHINALSPDLLVTECLSCRLQFEQMSNYPVRHPVELLNRVPDNQ</sequence>
<feature type="domain" description="Cysteine-rich" evidence="6">
    <location>
        <begin position="167"/>
        <end position="251"/>
    </location>
</feature>
<evidence type="ECO:0000256" key="2">
    <source>
        <dbReference type="ARBA" id="ARBA00022723"/>
    </source>
</evidence>
<feature type="domain" description="Cysteine-rich" evidence="6">
    <location>
        <begin position="379"/>
        <end position="465"/>
    </location>
</feature>
<dbReference type="AlphaFoldDB" id="A0A194AJC9"/>
<dbReference type="Proteomes" id="UP000095200">
    <property type="component" value="Unassembled WGS sequence"/>
</dbReference>
<protein>
    <recommendedName>
        <fullName evidence="6">Cysteine-rich domain-containing protein</fullName>
    </recommendedName>
</protein>
<accession>A0A194AJC9</accession>
<evidence type="ECO:0000313" key="7">
    <source>
        <dbReference type="EMBL" id="GAU09428.1"/>
    </source>
</evidence>
<keyword evidence="1" id="KW-0004">4Fe-4S</keyword>
<dbReference type="PANTHER" id="PTHR32479">
    <property type="entry name" value="GLYCOLATE OXIDASE IRON-SULFUR SUBUNIT"/>
    <property type="match status" value="1"/>
</dbReference>
<dbReference type="GO" id="GO:0051539">
    <property type="term" value="F:4 iron, 4 sulfur cluster binding"/>
    <property type="evidence" value="ECO:0007669"/>
    <property type="project" value="UniProtKB-KW"/>
</dbReference>